<feature type="domain" description="Glycosyl transferase family 1" evidence="1">
    <location>
        <begin position="190"/>
        <end position="352"/>
    </location>
</feature>
<feature type="domain" description="Glycosyltransferase subfamily 4-like N-terminal" evidence="2">
    <location>
        <begin position="68"/>
        <end position="187"/>
    </location>
</feature>
<dbReference type="PANTHER" id="PTHR45947">
    <property type="entry name" value="SULFOQUINOVOSYL TRANSFERASE SQD2"/>
    <property type="match status" value="1"/>
</dbReference>
<evidence type="ECO:0000259" key="1">
    <source>
        <dbReference type="Pfam" id="PF00534"/>
    </source>
</evidence>
<proteinExistence type="predicted"/>
<dbReference type="InterPro" id="IPR001296">
    <property type="entry name" value="Glyco_trans_1"/>
</dbReference>
<sequence>MYTLVIGRAYPEESTGMMGIFEFEQAKALNRNGMRTIYAFCDNRSIKKLKKFGSFTAEDEIKAYGYNLPIGGLPTKIFNRFKSKLLKKIINEIISKYGKPNIIHVHFPLLTLTDELWSFLCELQIPLATTEHWTKVQTKNLEPFRIKLLKRVVEESSAFICVGELLRESVAEITSTNKKIQVIPNMVAQEFTFEKKKKSNSSFNFISVGRLVEVKGFGSLIDSFAKAFNGNTGVTLTIVGGGKLETTLKDQVIQLGISNKVNFMGFLSRNETAKLVKESDVFVSASYLETFGVPFIEAMTCGKPVIGLKDGPIDDYITEDVGMLVNKNSLDDLSNSLIYMHENYEKFDSRFIKDYAINNFSESAVTSKLKLIYDNAMTSKR</sequence>
<reference evidence="3 4" key="1">
    <citation type="submission" date="2015-09" db="EMBL/GenBank/DDBJ databases">
        <title>Genome sequencing project for genomic taxonomy and phylogenomics of Bacillus-like bacteria.</title>
        <authorList>
            <person name="Liu B."/>
            <person name="Wang J."/>
            <person name="Zhu Y."/>
            <person name="Liu G."/>
            <person name="Chen Q."/>
            <person name="Chen Z."/>
            <person name="Lan J."/>
            <person name="Che J."/>
            <person name="Ge C."/>
            <person name="Shi H."/>
            <person name="Pan Z."/>
            <person name="Liu X."/>
        </authorList>
    </citation>
    <scope>NUCLEOTIDE SEQUENCE [LARGE SCALE GENOMIC DNA]</scope>
    <source>
        <strain evidence="3 4">DSM 19153</strain>
    </source>
</reference>
<dbReference type="InterPro" id="IPR028098">
    <property type="entry name" value="Glyco_trans_4-like_N"/>
</dbReference>
<evidence type="ECO:0000259" key="2">
    <source>
        <dbReference type="Pfam" id="PF13439"/>
    </source>
</evidence>
<dbReference type="AlphaFoldDB" id="A0A9D5DQ02"/>
<dbReference type="Gene3D" id="3.40.50.2000">
    <property type="entry name" value="Glycogen Phosphorylase B"/>
    <property type="match status" value="2"/>
</dbReference>
<dbReference type="Proteomes" id="UP000051061">
    <property type="component" value="Unassembled WGS sequence"/>
</dbReference>
<comment type="caution">
    <text evidence="3">The sequence shown here is derived from an EMBL/GenBank/DDBJ whole genome shotgun (WGS) entry which is preliminary data.</text>
</comment>
<dbReference type="EMBL" id="LJJD01000028">
    <property type="protein sequence ID" value="KQL56487.1"/>
    <property type="molecule type" value="Genomic_DNA"/>
</dbReference>
<protein>
    <recommendedName>
        <fullName evidence="5">Glycosyltransferase involved in cell wall biosynthesis</fullName>
    </recommendedName>
</protein>
<accession>A0A9D5DQ02</accession>
<name>A0A9D5DQ02_9BACI</name>
<evidence type="ECO:0000313" key="3">
    <source>
        <dbReference type="EMBL" id="KQL56487.1"/>
    </source>
</evidence>
<organism evidence="3 4">
    <name type="scientific">Alkalicoccobacillus plakortidis</name>
    <dbReference type="NCBI Taxonomy" id="444060"/>
    <lineage>
        <taxon>Bacteria</taxon>
        <taxon>Bacillati</taxon>
        <taxon>Bacillota</taxon>
        <taxon>Bacilli</taxon>
        <taxon>Bacillales</taxon>
        <taxon>Bacillaceae</taxon>
        <taxon>Alkalicoccobacillus</taxon>
    </lineage>
</organism>
<dbReference type="SUPFAM" id="SSF53756">
    <property type="entry name" value="UDP-Glycosyltransferase/glycogen phosphorylase"/>
    <property type="match status" value="1"/>
</dbReference>
<dbReference type="GO" id="GO:0016757">
    <property type="term" value="F:glycosyltransferase activity"/>
    <property type="evidence" value="ECO:0007669"/>
    <property type="project" value="InterPro"/>
</dbReference>
<dbReference type="Pfam" id="PF13439">
    <property type="entry name" value="Glyco_transf_4"/>
    <property type="match status" value="1"/>
</dbReference>
<dbReference type="PANTHER" id="PTHR45947:SF3">
    <property type="entry name" value="SULFOQUINOVOSYL TRANSFERASE SQD2"/>
    <property type="match status" value="1"/>
</dbReference>
<dbReference type="Pfam" id="PF00534">
    <property type="entry name" value="Glycos_transf_1"/>
    <property type="match status" value="1"/>
</dbReference>
<dbReference type="InterPro" id="IPR050194">
    <property type="entry name" value="Glycosyltransferase_grp1"/>
</dbReference>
<evidence type="ECO:0008006" key="5">
    <source>
        <dbReference type="Google" id="ProtNLM"/>
    </source>
</evidence>
<evidence type="ECO:0000313" key="4">
    <source>
        <dbReference type="Proteomes" id="UP000051061"/>
    </source>
</evidence>
<gene>
    <name evidence="3" type="ORF">AN965_13595</name>
</gene>
<keyword evidence="4" id="KW-1185">Reference proteome</keyword>